<gene>
    <name evidence="1" type="ORF">L2E82_36622</name>
</gene>
<organism evidence="1 2">
    <name type="scientific">Cichorium intybus</name>
    <name type="common">Chicory</name>
    <dbReference type="NCBI Taxonomy" id="13427"/>
    <lineage>
        <taxon>Eukaryota</taxon>
        <taxon>Viridiplantae</taxon>
        <taxon>Streptophyta</taxon>
        <taxon>Embryophyta</taxon>
        <taxon>Tracheophyta</taxon>
        <taxon>Spermatophyta</taxon>
        <taxon>Magnoliopsida</taxon>
        <taxon>eudicotyledons</taxon>
        <taxon>Gunneridae</taxon>
        <taxon>Pentapetalae</taxon>
        <taxon>asterids</taxon>
        <taxon>campanulids</taxon>
        <taxon>Asterales</taxon>
        <taxon>Asteraceae</taxon>
        <taxon>Cichorioideae</taxon>
        <taxon>Cichorieae</taxon>
        <taxon>Cichoriinae</taxon>
        <taxon>Cichorium</taxon>
    </lineage>
</organism>
<reference evidence="2" key="1">
    <citation type="journal article" date="2022" name="Mol. Ecol. Resour.">
        <title>The genomes of chicory, endive, great burdock and yacon provide insights into Asteraceae palaeo-polyploidization history and plant inulin production.</title>
        <authorList>
            <person name="Fan W."/>
            <person name="Wang S."/>
            <person name="Wang H."/>
            <person name="Wang A."/>
            <person name="Jiang F."/>
            <person name="Liu H."/>
            <person name="Zhao H."/>
            <person name="Xu D."/>
            <person name="Zhang Y."/>
        </authorList>
    </citation>
    <scope>NUCLEOTIDE SEQUENCE [LARGE SCALE GENOMIC DNA]</scope>
    <source>
        <strain evidence="2">cv. Punajuju</strain>
    </source>
</reference>
<dbReference type="Proteomes" id="UP001055811">
    <property type="component" value="Linkage Group LG07"/>
</dbReference>
<reference evidence="1 2" key="2">
    <citation type="journal article" date="2022" name="Mol. Ecol. Resour.">
        <title>The genomes of chicory, endive, great burdock and yacon provide insights into Asteraceae paleo-polyploidization history and plant inulin production.</title>
        <authorList>
            <person name="Fan W."/>
            <person name="Wang S."/>
            <person name="Wang H."/>
            <person name="Wang A."/>
            <person name="Jiang F."/>
            <person name="Liu H."/>
            <person name="Zhao H."/>
            <person name="Xu D."/>
            <person name="Zhang Y."/>
        </authorList>
    </citation>
    <scope>NUCLEOTIDE SEQUENCE [LARGE SCALE GENOMIC DNA]</scope>
    <source>
        <strain evidence="2">cv. Punajuju</strain>
        <tissue evidence="1">Leaves</tissue>
    </source>
</reference>
<protein>
    <submittedName>
        <fullName evidence="1">Uncharacterized protein</fullName>
    </submittedName>
</protein>
<comment type="caution">
    <text evidence="1">The sequence shown here is derived from an EMBL/GenBank/DDBJ whole genome shotgun (WGS) entry which is preliminary data.</text>
</comment>
<name>A0ACB9ADS3_CICIN</name>
<accession>A0ACB9ADS3</accession>
<evidence type="ECO:0000313" key="2">
    <source>
        <dbReference type="Proteomes" id="UP001055811"/>
    </source>
</evidence>
<dbReference type="EMBL" id="CM042015">
    <property type="protein sequence ID" value="KAI3707790.1"/>
    <property type="molecule type" value="Genomic_DNA"/>
</dbReference>
<proteinExistence type="predicted"/>
<evidence type="ECO:0000313" key="1">
    <source>
        <dbReference type="EMBL" id="KAI3707790.1"/>
    </source>
</evidence>
<keyword evidence="2" id="KW-1185">Reference proteome</keyword>
<sequence length="96" mass="10577">MIMAWLKSFQTARFEGISSLVCSYGRTFKIFCFEDDMKPALCCAGFLVDLPGEFLLDTSALEKAASRHHGKQWERSTGCCLSICIGSATSTAVLNR</sequence>